<dbReference type="InterPro" id="IPR023209">
    <property type="entry name" value="DAO"/>
</dbReference>
<dbReference type="STRING" id="765440.A0A0C3F5R7"/>
<dbReference type="EMBL" id="KN833006">
    <property type="protein sequence ID" value="KIM80045.1"/>
    <property type="molecule type" value="Genomic_DNA"/>
</dbReference>
<evidence type="ECO:0000256" key="1">
    <source>
        <dbReference type="ARBA" id="ARBA00001974"/>
    </source>
</evidence>
<evidence type="ECO:0008006" key="7">
    <source>
        <dbReference type="Google" id="ProtNLM"/>
    </source>
</evidence>
<organism evidence="5 6">
    <name type="scientific">Piloderma croceum (strain F 1598)</name>
    <dbReference type="NCBI Taxonomy" id="765440"/>
    <lineage>
        <taxon>Eukaryota</taxon>
        <taxon>Fungi</taxon>
        <taxon>Dikarya</taxon>
        <taxon>Basidiomycota</taxon>
        <taxon>Agaricomycotina</taxon>
        <taxon>Agaricomycetes</taxon>
        <taxon>Agaricomycetidae</taxon>
        <taxon>Atheliales</taxon>
        <taxon>Atheliaceae</taxon>
        <taxon>Piloderma</taxon>
    </lineage>
</organism>
<gene>
    <name evidence="5" type="ORF">PILCRDRAFT_89869</name>
</gene>
<evidence type="ECO:0000256" key="2">
    <source>
        <dbReference type="ARBA" id="ARBA00022630"/>
    </source>
</evidence>
<name>A0A0C3F5R7_PILCF</name>
<sequence>MAISLDDHEGKQDMVFIVPRNDCTVILGGLIEPDQWDLNINLENYPPIKAMYNCCISFYKPLGQSQIDSEYPVAVGLRPFRDTKVRVEREPINGEGSRRSKIIHSYGHGGSRLSLSFSCAVKVANIVNEIQKCSKEQMSDAFWDSE</sequence>
<accession>A0A0C3F5R7</accession>
<dbReference type="OrthoDB" id="2015447at2759"/>
<dbReference type="Proteomes" id="UP000054166">
    <property type="component" value="Unassembled WGS sequence"/>
</dbReference>
<dbReference type="GO" id="GO:0003884">
    <property type="term" value="F:D-amino-acid oxidase activity"/>
    <property type="evidence" value="ECO:0007669"/>
    <property type="project" value="InterPro"/>
</dbReference>
<reference evidence="6" key="2">
    <citation type="submission" date="2015-01" db="EMBL/GenBank/DDBJ databases">
        <title>Evolutionary Origins and Diversification of the Mycorrhizal Mutualists.</title>
        <authorList>
            <consortium name="DOE Joint Genome Institute"/>
            <consortium name="Mycorrhizal Genomics Consortium"/>
            <person name="Kohler A."/>
            <person name="Kuo A."/>
            <person name="Nagy L.G."/>
            <person name="Floudas D."/>
            <person name="Copeland A."/>
            <person name="Barry K.W."/>
            <person name="Cichocki N."/>
            <person name="Veneault-Fourrey C."/>
            <person name="LaButti K."/>
            <person name="Lindquist E.A."/>
            <person name="Lipzen A."/>
            <person name="Lundell T."/>
            <person name="Morin E."/>
            <person name="Murat C."/>
            <person name="Riley R."/>
            <person name="Ohm R."/>
            <person name="Sun H."/>
            <person name="Tunlid A."/>
            <person name="Henrissat B."/>
            <person name="Grigoriev I.V."/>
            <person name="Hibbett D.S."/>
            <person name="Martin F."/>
        </authorList>
    </citation>
    <scope>NUCLEOTIDE SEQUENCE [LARGE SCALE GENOMIC DNA]</scope>
    <source>
        <strain evidence="6">F 1598</strain>
    </source>
</reference>
<dbReference type="SUPFAM" id="SSF54373">
    <property type="entry name" value="FAD-linked reductases, C-terminal domain"/>
    <property type="match status" value="1"/>
</dbReference>
<reference evidence="5 6" key="1">
    <citation type="submission" date="2014-04" db="EMBL/GenBank/DDBJ databases">
        <authorList>
            <consortium name="DOE Joint Genome Institute"/>
            <person name="Kuo A."/>
            <person name="Tarkka M."/>
            <person name="Buscot F."/>
            <person name="Kohler A."/>
            <person name="Nagy L.G."/>
            <person name="Floudas D."/>
            <person name="Copeland A."/>
            <person name="Barry K.W."/>
            <person name="Cichocki N."/>
            <person name="Veneault-Fourrey C."/>
            <person name="LaButti K."/>
            <person name="Lindquist E.A."/>
            <person name="Lipzen A."/>
            <person name="Lundell T."/>
            <person name="Morin E."/>
            <person name="Murat C."/>
            <person name="Sun H."/>
            <person name="Tunlid A."/>
            <person name="Henrissat B."/>
            <person name="Grigoriev I.V."/>
            <person name="Hibbett D.S."/>
            <person name="Martin F."/>
            <person name="Nordberg H.P."/>
            <person name="Cantor M.N."/>
            <person name="Hua S.X."/>
        </authorList>
    </citation>
    <scope>NUCLEOTIDE SEQUENCE [LARGE SCALE GENOMIC DNA]</scope>
    <source>
        <strain evidence="5 6">F 1598</strain>
    </source>
</reference>
<evidence type="ECO:0000256" key="4">
    <source>
        <dbReference type="ARBA" id="ARBA00023002"/>
    </source>
</evidence>
<dbReference type="GO" id="GO:0019478">
    <property type="term" value="P:D-amino acid catabolic process"/>
    <property type="evidence" value="ECO:0007669"/>
    <property type="project" value="TreeGrafter"/>
</dbReference>
<dbReference type="GO" id="GO:0005737">
    <property type="term" value="C:cytoplasm"/>
    <property type="evidence" value="ECO:0007669"/>
    <property type="project" value="TreeGrafter"/>
</dbReference>
<protein>
    <recommendedName>
        <fullName evidence="7">FAD dependent oxidoreductase domain-containing protein</fullName>
    </recommendedName>
</protein>
<dbReference type="InParanoid" id="A0A0C3F5R7"/>
<keyword evidence="2" id="KW-0285">Flavoprotein</keyword>
<dbReference type="Gene3D" id="3.40.50.720">
    <property type="entry name" value="NAD(P)-binding Rossmann-like Domain"/>
    <property type="match status" value="1"/>
</dbReference>
<dbReference type="PANTHER" id="PTHR11530:SF25">
    <property type="entry name" value="FAD DEPENDENT OXIDOREDUCTASE DOMAIN-CONTAINING PROTEIN"/>
    <property type="match status" value="1"/>
</dbReference>
<keyword evidence="3" id="KW-0274">FAD</keyword>
<proteinExistence type="predicted"/>
<comment type="cofactor">
    <cofactor evidence="1">
        <name>FAD</name>
        <dbReference type="ChEBI" id="CHEBI:57692"/>
    </cofactor>
</comment>
<dbReference type="HOGENOM" id="CLU_144918_0_0_1"/>
<dbReference type="AlphaFoldDB" id="A0A0C3F5R7"/>
<evidence type="ECO:0000313" key="6">
    <source>
        <dbReference type="Proteomes" id="UP000054166"/>
    </source>
</evidence>
<keyword evidence="4" id="KW-0560">Oxidoreductase</keyword>
<keyword evidence="6" id="KW-1185">Reference proteome</keyword>
<dbReference type="GO" id="GO:0071949">
    <property type="term" value="F:FAD binding"/>
    <property type="evidence" value="ECO:0007669"/>
    <property type="project" value="InterPro"/>
</dbReference>
<evidence type="ECO:0000256" key="3">
    <source>
        <dbReference type="ARBA" id="ARBA00022827"/>
    </source>
</evidence>
<dbReference type="PANTHER" id="PTHR11530">
    <property type="entry name" value="D-AMINO ACID OXIDASE"/>
    <property type="match status" value="1"/>
</dbReference>
<evidence type="ECO:0000313" key="5">
    <source>
        <dbReference type="EMBL" id="KIM80045.1"/>
    </source>
</evidence>